<evidence type="ECO:0000313" key="3">
    <source>
        <dbReference type="EMBL" id="GHO84954.1"/>
    </source>
</evidence>
<name>A0ABQ3VGX6_9CHLR</name>
<evidence type="ECO:0000313" key="4">
    <source>
        <dbReference type="Proteomes" id="UP000635565"/>
    </source>
</evidence>
<dbReference type="PROSITE" id="PS50943">
    <property type="entry name" value="HTH_CROC1"/>
    <property type="match status" value="1"/>
</dbReference>
<dbReference type="Pfam" id="PF01381">
    <property type="entry name" value="HTH_3"/>
    <property type="match status" value="1"/>
</dbReference>
<dbReference type="PROSITE" id="PS50005">
    <property type="entry name" value="TPR"/>
    <property type="match status" value="1"/>
</dbReference>
<evidence type="ECO:0000259" key="2">
    <source>
        <dbReference type="PROSITE" id="PS50943"/>
    </source>
</evidence>
<dbReference type="RefSeq" id="WP_201362575.1">
    <property type="nucleotide sequence ID" value="NZ_BNJJ01000007.1"/>
</dbReference>
<dbReference type="Gene3D" id="3.40.50.300">
    <property type="entry name" value="P-loop containing nucleotide triphosphate hydrolases"/>
    <property type="match status" value="1"/>
</dbReference>
<sequence>MSSQLKGPSSRLKAERELRGWSQQYVAEQIGADRYYLSRWEHGKMLPSPYYREKLCALFGKNARELGFLSQTESPEQAREEIQEVQLGAPSVLPANAGKAIEDPTIPPLPGPVHDLVGRQELLDSLKSGLSSGAPSTIMALSGLPGVGKTAVATALAHDEEMRNFFHDGILWAAVGKKSDVPGILSRWGTLLGISSIEAARLTTISAWTQAIRTAIGARRMLIIIDDVWKLEDVVAFKVGGNSCAYLATTRFPQLASHAAADGALAVPELSSADSMLLLERLVPLVVQNEQATAREITHLVGGLPLALLLTGNFLRVQTYNRQPRRIRQAIERLRTAEMRLHLQEAQPISQRSPSLADVPAISLHTLIAVSDQQLDETARRALYALSVFPAKPNTFSEEAALAVCLCSGDVLDTLSDVGLLESYAPDRYALHQTIADYASFQRSDPAPIERLIHYMTDYVHANEQDYPRLELENSNVLTALRLAAEHGQPSDLVATGNIFATFLSVRGAYEEAINLLERVRQAATTLQDQQGLGFALYHLGEIKMNQGEYRQAYDYLQEGLTLISTQDTPALMSQLLRMLGCVESYQGAYREAEEHLRQALALARQPGYEELQSLVLRSSGAVAGDQGKIAQAELFLQEGLTLARQIGKPEQICPLLVNLSQIALMRGRFAEADVLGQEALALAVQINYLPAQCLLYSHLGVAALEQEKYAQAQEALLQGLTLARQLGHPEYLIGILSNLGRLMCKQGGDVAKAEMYLQEALTKARAIASPWLQAGTLYEWGEFYLQQQRLAEAQAAFDEMYLLSTPDSQEYAALARYGQSRVAAALNDLELARRYGAESLALLHAMEEHYRTSEVQHWLTTL</sequence>
<dbReference type="Gene3D" id="1.25.40.10">
    <property type="entry name" value="Tetratricopeptide repeat domain"/>
    <property type="match status" value="2"/>
</dbReference>
<feature type="domain" description="HTH cro/C1-type" evidence="2">
    <location>
        <begin position="12"/>
        <end position="66"/>
    </location>
</feature>
<keyword evidence="1" id="KW-0802">TPR repeat</keyword>
<dbReference type="PRINTS" id="PR00364">
    <property type="entry name" value="DISEASERSIST"/>
</dbReference>
<proteinExistence type="predicted"/>
<accession>A0ABQ3VGX6</accession>
<dbReference type="SUPFAM" id="SSF52540">
    <property type="entry name" value="P-loop containing nucleoside triphosphate hydrolases"/>
    <property type="match status" value="1"/>
</dbReference>
<dbReference type="InterPro" id="IPR019734">
    <property type="entry name" value="TPR_rpt"/>
</dbReference>
<gene>
    <name evidence="3" type="ORF">KSZ_29600</name>
</gene>
<dbReference type="PANTHER" id="PTHR47691">
    <property type="entry name" value="REGULATOR-RELATED"/>
    <property type="match status" value="1"/>
</dbReference>
<dbReference type="InterPro" id="IPR027417">
    <property type="entry name" value="P-loop_NTPase"/>
</dbReference>
<evidence type="ECO:0000256" key="1">
    <source>
        <dbReference type="PROSITE-ProRule" id="PRU00339"/>
    </source>
</evidence>
<dbReference type="EMBL" id="BNJJ01000007">
    <property type="protein sequence ID" value="GHO84954.1"/>
    <property type="molecule type" value="Genomic_DNA"/>
</dbReference>
<dbReference type="InterPro" id="IPR011990">
    <property type="entry name" value="TPR-like_helical_dom_sf"/>
</dbReference>
<organism evidence="3 4">
    <name type="scientific">Dictyobacter formicarum</name>
    <dbReference type="NCBI Taxonomy" id="2778368"/>
    <lineage>
        <taxon>Bacteria</taxon>
        <taxon>Bacillati</taxon>
        <taxon>Chloroflexota</taxon>
        <taxon>Ktedonobacteria</taxon>
        <taxon>Ktedonobacterales</taxon>
        <taxon>Dictyobacteraceae</taxon>
        <taxon>Dictyobacter</taxon>
    </lineage>
</organism>
<feature type="repeat" description="TPR" evidence="1">
    <location>
        <begin position="534"/>
        <end position="567"/>
    </location>
</feature>
<dbReference type="Pfam" id="PF00931">
    <property type="entry name" value="NB-ARC"/>
    <property type="match status" value="1"/>
</dbReference>
<dbReference type="InterPro" id="IPR001387">
    <property type="entry name" value="Cro/C1-type_HTH"/>
</dbReference>
<dbReference type="Gene3D" id="1.10.260.40">
    <property type="entry name" value="lambda repressor-like DNA-binding domains"/>
    <property type="match status" value="1"/>
</dbReference>
<dbReference type="SMART" id="SM00028">
    <property type="entry name" value="TPR"/>
    <property type="match status" value="7"/>
</dbReference>
<dbReference type="SMART" id="SM00530">
    <property type="entry name" value="HTH_XRE"/>
    <property type="match status" value="1"/>
</dbReference>
<protein>
    <recommendedName>
        <fullName evidence="2">HTH cro/C1-type domain-containing protein</fullName>
    </recommendedName>
</protein>
<dbReference type="SUPFAM" id="SSF48452">
    <property type="entry name" value="TPR-like"/>
    <property type="match status" value="2"/>
</dbReference>
<dbReference type="CDD" id="cd00093">
    <property type="entry name" value="HTH_XRE"/>
    <property type="match status" value="1"/>
</dbReference>
<dbReference type="InterPro" id="IPR010982">
    <property type="entry name" value="Lambda_DNA-bd_dom_sf"/>
</dbReference>
<dbReference type="InterPro" id="IPR002182">
    <property type="entry name" value="NB-ARC"/>
</dbReference>
<dbReference type="Pfam" id="PF13424">
    <property type="entry name" value="TPR_12"/>
    <property type="match status" value="1"/>
</dbReference>
<comment type="caution">
    <text evidence="3">The sequence shown here is derived from an EMBL/GenBank/DDBJ whole genome shotgun (WGS) entry which is preliminary data.</text>
</comment>
<dbReference type="Proteomes" id="UP000635565">
    <property type="component" value="Unassembled WGS sequence"/>
</dbReference>
<keyword evidence="4" id="KW-1185">Reference proteome</keyword>
<dbReference type="SUPFAM" id="SSF47413">
    <property type="entry name" value="lambda repressor-like DNA-binding domains"/>
    <property type="match status" value="1"/>
</dbReference>
<reference evidence="3 4" key="1">
    <citation type="journal article" date="2021" name="Int. J. Syst. Evol. Microbiol.">
        <title>Reticulibacter mediterranei gen. nov., sp. nov., within the new family Reticulibacteraceae fam. nov., and Ktedonospora formicarum gen. nov., sp. nov., Ktedonobacter robiniae sp. nov., Dictyobacter formicarum sp. nov. and Dictyobacter arantiisoli sp. nov., belonging to the class Ktedonobacteria.</title>
        <authorList>
            <person name="Yabe S."/>
            <person name="Zheng Y."/>
            <person name="Wang C.M."/>
            <person name="Sakai Y."/>
            <person name="Abe K."/>
            <person name="Yokota A."/>
            <person name="Donadio S."/>
            <person name="Cavaletti L."/>
            <person name="Monciardini P."/>
        </authorList>
    </citation>
    <scope>NUCLEOTIDE SEQUENCE [LARGE SCALE GENOMIC DNA]</scope>
    <source>
        <strain evidence="3 4">SOSP1-9</strain>
    </source>
</reference>
<dbReference type="PANTHER" id="PTHR47691:SF3">
    <property type="entry name" value="HTH-TYPE TRANSCRIPTIONAL REGULATOR RV0890C-RELATED"/>
    <property type="match status" value="1"/>
</dbReference>